<dbReference type="SUPFAM" id="SSF53448">
    <property type="entry name" value="Nucleotide-diphospho-sugar transferases"/>
    <property type="match status" value="1"/>
</dbReference>
<reference evidence="11 12" key="1">
    <citation type="submission" date="2016-02" db="EMBL/GenBank/DDBJ databases">
        <title>Comparative genomic and transcriptomic foundation for Pichia pastoris.</title>
        <authorList>
            <person name="Love K.R."/>
            <person name="Shah K.A."/>
            <person name="Whittaker C.A."/>
            <person name="Wu J."/>
            <person name="Bartlett M.C."/>
            <person name="Ma D."/>
            <person name="Leeson R.L."/>
            <person name="Priest M."/>
            <person name="Young S.K."/>
            <person name="Love J.C."/>
        </authorList>
    </citation>
    <scope>NUCLEOTIDE SEQUENCE [LARGE SCALE GENOMIC DNA]</scope>
    <source>
        <strain evidence="11 12">ATCC 28485</strain>
    </source>
</reference>
<keyword evidence="5" id="KW-0812">Transmembrane</keyword>
<evidence type="ECO:0000256" key="9">
    <source>
        <dbReference type="ARBA" id="ARBA00023136"/>
    </source>
</evidence>
<keyword evidence="9" id="KW-0472">Membrane</keyword>
<accession>A0A1B2JAA9</accession>
<sequence>MFGKRRQVRKLLVWVVLLFIVYFFGSQFRAKNSAHQSSIRSFYADNKEFFDRQYSRYDEYDITDNMNSHNELLQEQFRNPKLGAGLRGIPEEPNSEEGSTEDDAIEEDERAAMINFPKRSPQREKSLVELRKFYKNVLSIIINNKPAMPIENPRDPTPNENALKRKFGKSGIINIALHDTDPSLPVLSEAYLRDSLQLSPSFIASLSKSHSAVVKAFPPSFPANAYNGTGIVFIGGQKFSWLSLLSIENLRKTGSKVPVELVIPFAHEYEPQLCEEILPKLNASCVLLQETVGIDLLKSGHLKGYQFKSLALLASSFEQVLLVDSDNIIVENPDPIFDSEVFQRTGLVLWPDFWRRVTHPDYYKIAGIKLGSERVRHVVDSYTDPSLYTSSAEDPFTDIPLHDREGAIPDGSTESGQILISKTKHCQTILLSLYYNFFGPDYYYPLFTQGASGEGDKETFLAAANYYKLPFYNMKKGVDVIGYWKPDQSAYQGCGMLQYDPIVDYQNLQTFLKTHKGSRVNKLEQSELDKPGLLSRLIPNFFFRKTFDEHQLQNHFTKDRSKIMFIHSNFPKLDPFGLKLHNYLFVDQDIHKPRIRMYADQTGLSFDFELRQWIIIHEYFCKYPNFNLKYLENADVKPQDLCEFIKEELTFLQNNPIQLT</sequence>
<dbReference type="GO" id="GO:0046354">
    <property type="term" value="P:mannan biosynthetic process"/>
    <property type="evidence" value="ECO:0007669"/>
    <property type="project" value="TreeGrafter"/>
</dbReference>
<organism evidence="11 12">
    <name type="scientific">Komagataella pastoris</name>
    <name type="common">Yeast</name>
    <name type="synonym">Pichia pastoris</name>
    <dbReference type="NCBI Taxonomy" id="4922"/>
    <lineage>
        <taxon>Eukaryota</taxon>
        <taxon>Fungi</taxon>
        <taxon>Dikarya</taxon>
        <taxon>Ascomycota</taxon>
        <taxon>Saccharomycotina</taxon>
        <taxon>Pichiomycetes</taxon>
        <taxon>Pichiales</taxon>
        <taxon>Pichiaceae</taxon>
        <taxon>Komagataella</taxon>
    </lineage>
</organism>
<evidence type="ECO:0000256" key="8">
    <source>
        <dbReference type="ARBA" id="ARBA00023034"/>
    </source>
</evidence>
<evidence type="ECO:0000313" key="12">
    <source>
        <dbReference type="Proteomes" id="UP000094565"/>
    </source>
</evidence>
<dbReference type="PANTHER" id="PTHR31646:SF1">
    <property type="entry name" value="ALPHA-1,2-MANNOSYLTRANSFERASE MNN2"/>
    <property type="match status" value="1"/>
</dbReference>
<dbReference type="Pfam" id="PF11051">
    <property type="entry name" value="Mannosyl_trans3"/>
    <property type="match status" value="1"/>
</dbReference>
<evidence type="ECO:0000256" key="1">
    <source>
        <dbReference type="ARBA" id="ARBA00004323"/>
    </source>
</evidence>
<gene>
    <name evidence="11" type="primary">MNN2</name>
    <name evidence="11" type="ORF">ATY40_BA7500393</name>
</gene>
<keyword evidence="4" id="KW-0808">Transferase</keyword>
<dbReference type="OrthoDB" id="430354at2759"/>
<comment type="subcellular location">
    <subcellularLocation>
        <location evidence="1">Golgi apparatus membrane</location>
        <topology evidence="1">Single-pass type II membrane protein</topology>
    </subcellularLocation>
</comment>
<evidence type="ECO:0000256" key="5">
    <source>
        <dbReference type="ARBA" id="ARBA00022692"/>
    </source>
</evidence>
<evidence type="ECO:0000256" key="7">
    <source>
        <dbReference type="ARBA" id="ARBA00022989"/>
    </source>
</evidence>
<evidence type="ECO:0000256" key="10">
    <source>
        <dbReference type="SAM" id="MobiDB-lite"/>
    </source>
</evidence>
<comment type="pathway">
    <text evidence="2">Protein modification; protein glycosylation.</text>
</comment>
<protein>
    <submittedName>
        <fullName evidence="11">BA75_00393T0</fullName>
    </submittedName>
</protein>
<evidence type="ECO:0000256" key="2">
    <source>
        <dbReference type="ARBA" id="ARBA00004922"/>
    </source>
</evidence>
<dbReference type="Proteomes" id="UP000094565">
    <property type="component" value="Chromosome 1"/>
</dbReference>
<dbReference type="PANTHER" id="PTHR31646">
    <property type="entry name" value="ALPHA-1,2-MANNOSYLTRANSFERASE MNN2"/>
    <property type="match status" value="1"/>
</dbReference>
<feature type="compositionally biased region" description="Acidic residues" evidence="10">
    <location>
        <begin position="93"/>
        <end position="105"/>
    </location>
</feature>
<name>A0A1B2JAA9_PICPA</name>
<keyword evidence="12" id="KW-1185">Reference proteome</keyword>
<keyword evidence="7" id="KW-1133">Transmembrane helix</keyword>
<keyword evidence="6" id="KW-0735">Signal-anchor</keyword>
<evidence type="ECO:0000256" key="3">
    <source>
        <dbReference type="ARBA" id="ARBA00009105"/>
    </source>
</evidence>
<dbReference type="InterPro" id="IPR022751">
    <property type="entry name" value="Alpha_mannosyltransferase"/>
</dbReference>
<comment type="similarity">
    <text evidence="3">Belongs to the MNN1/MNT family.</text>
</comment>
<keyword evidence="8" id="KW-0333">Golgi apparatus</keyword>
<feature type="region of interest" description="Disordered" evidence="10">
    <location>
        <begin position="83"/>
        <end position="105"/>
    </location>
</feature>
<evidence type="ECO:0000313" key="11">
    <source>
        <dbReference type="EMBL" id="ANZ74815.1"/>
    </source>
</evidence>
<dbReference type="GO" id="GO:0000026">
    <property type="term" value="F:alpha-1,2-mannosyltransferase activity"/>
    <property type="evidence" value="ECO:0007669"/>
    <property type="project" value="TreeGrafter"/>
</dbReference>
<dbReference type="EMBL" id="CP014584">
    <property type="protein sequence ID" value="ANZ74815.1"/>
    <property type="molecule type" value="Genomic_DNA"/>
</dbReference>
<evidence type="ECO:0000256" key="6">
    <source>
        <dbReference type="ARBA" id="ARBA00022968"/>
    </source>
</evidence>
<dbReference type="InterPro" id="IPR029044">
    <property type="entry name" value="Nucleotide-diphossugar_trans"/>
</dbReference>
<dbReference type="GO" id="GO:0000139">
    <property type="term" value="C:Golgi membrane"/>
    <property type="evidence" value="ECO:0007669"/>
    <property type="project" value="UniProtKB-SubCell"/>
</dbReference>
<evidence type="ECO:0000256" key="4">
    <source>
        <dbReference type="ARBA" id="ARBA00022679"/>
    </source>
</evidence>
<proteinExistence type="inferred from homology"/>
<dbReference type="AlphaFoldDB" id="A0A1B2JAA9"/>